<proteinExistence type="predicted"/>
<sequence length="515" mass="58410">MRHRRHFFLFKIYKDQRLLKSQYETNILQLGKVDPSMTGIYKCFYDFSTYYAEVFVPVTEIFTYLVLKVKTSPIVEGKSVTLSCDVAMNSVLNPLHERRKLTFAFWKDGITIRDYDGSSTYQMPSVTMKDSGNYKCNVKYSPRDVVRSSPEVVINVEESFSTPVLSVVPTIVQQGKSMTVTCDFTLHPDVAADTIHPVIYKDNNVFSNRKMVRISAASTDKSGDYRCAVTNSGGTIVKHSKTLSSMVEELVVGAKISVDEQDPDMFSGNNITFTCSIRKGTFLSYTWLHNDKEIGKNCELYDIRQDGRVLYIEALQQEHSGVYRCNVSNHLSYGMSDELKITVIEPVGALLLLIDKEDVDLMPDDGFTFTCSLVGDNSFHFFWIHNEQNLKLNSSSYEFRDGGKVLHIKSAQPDHEGSYQCGVIKDTPSGRTLVSKSGVWILKISSTSDPYFMAFLMSVVVVALFIILFIVCVYKYQKIYKSQCLQEKTQHIRVPLENIEDKTLLEDNVVKSSQT</sequence>
<dbReference type="GO" id="GO:0009897">
    <property type="term" value="C:external side of plasma membrane"/>
    <property type="evidence" value="ECO:0007669"/>
    <property type="project" value="TreeGrafter"/>
</dbReference>
<dbReference type="PANTHER" id="PTHR11481:SF64">
    <property type="entry name" value="FC RECEPTOR-LIKE PROTEIN 4"/>
    <property type="match status" value="1"/>
</dbReference>
<protein>
    <recommendedName>
        <fullName evidence="4">Ig-like domain-containing protein</fullName>
    </recommendedName>
</protein>
<evidence type="ECO:0000256" key="2">
    <source>
        <dbReference type="ARBA" id="ARBA00023157"/>
    </source>
</evidence>
<dbReference type="SMART" id="SM00408">
    <property type="entry name" value="IGc2"/>
    <property type="match status" value="4"/>
</dbReference>
<dbReference type="InterPro" id="IPR003599">
    <property type="entry name" value="Ig_sub"/>
</dbReference>
<dbReference type="PROSITE" id="PS50835">
    <property type="entry name" value="IG_LIKE"/>
    <property type="match status" value="4"/>
</dbReference>
<dbReference type="GO" id="GO:0004888">
    <property type="term" value="F:transmembrane signaling receptor activity"/>
    <property type="evidence" value="ECO:0007669"/>
    <property type="project" value="TreeGrafter"/>
</dbReference>
<dbReference type="GO" id="GO:0006955">
    <property type="term" value="P:immune response"/>
    <property type="evidence" value="ECO:0007669"/>
    <property type="project" value="TreeGrafter"/>
</dbReference>
<dbReference type="InterPro" id="IPR003598">
    <property type="entry name" value="Ig_sub2"/>
</dbReference>
<name>A0AAV7AFU2_ENGPU</name>
<accession>A0AAV7AFU2</accession>
<dbReference type="AlphaFoldDB" id="A0AAV7AFU2"/>
<feature type="domain" description="Ig-like" evidence="4">
    <location>
        <begin position="346"/>
        <end position="435"/>
    </location>
</feature>
<evidence type="ECO:0000259" key="4">
    <source>
        <dbReference type="PROSITE" id="PS50835"/>
    </source>
</evidence>
<keyword evidence="6" id="KW-1185">Reference proteome</keyword>
<feature type="domain" description="Ig-like" evidence="4">
    <location>
        <begin position="163"/>
        <end position="244"/>
    </location>
</feature>
<dbReference type="CDD" id="cd00096">
    <property type="entry name" value="Ig"/>
    <property type="match status" value="2"/>
</dbReference>
<feature type="domain" description="Ig-like" evidence="4">
    <location>
        <begin position="254"/>
        <end position="342"/>
    </location>
</feature>
<keyword evidence="1" id="KW-0732">Signal</keyword>
<dbReference type="Pfam" id="PF13895">
    <property type="entry name" value="Ig_2"/>
    <property type="match status" value="1"/>
</dbReference>
<evidence type="ECO:0000256" key="1">
    <source>
        <dbReference type="ARBA" id="ARBA00022729"/>
    </source>
</evidence>
<feature type="domain" description="Ig-like" evidence="4">
    <location>
        <begin position="57"/>
        <end position="153"/>
    </location>
</feature>
<keyword evidence="2" id="KW-1015">Disulfide bond</keyword>
<dbReference type="InterPro" id="IPR007110">
    <property type="entry name" value="Ig-like_dom"/>
</dbReference>
<evidence type="ECO:0000256" key="3">
    <source>
        <dbReference type="SAM" id="Phobius"/>
    </source>
</evidence>
<dbReference type="GO" id="GO:0007166">
    <property type="term" value="P:cell surface receptor signaling pathway"/>
    <property type="evidence" value="ECO:0007669"/>
    <property type="project" value="TreeGrafter"/>
</dbReference>
<feature type="transmembrane region" description="Helical" evidence="3">
    <location>
        <begin position="451"/>
        <end position="474"/>
    </location>
</feature>
<evidence type="ECO:0000313" key="6">
    <source>
        <dbReference type="Proteomes" id="UP000824782"/>
    </source>
</evidence>
<dbReference type="InterPro" id="IPR013783">
    <property type="entry name" value="Ig-like_fold"/>
</dbReference>
<dbReference type="SUPFAM" id="SSF48726">
    <property type="entry name" value="Immunoglobulin"/>
    <property type="match status" value="4"/>
</dbReference>
<keyword evidence="3" id="KW-0472">Membrane</keyword>
<keyword evidence="3" id="KW-1133">Transmembrane helix</keyword>
<keyword evidence="3" id="KW-0812">Transmembrane</keyword>
<gene>
    <name evidence="5" type="ORF">GDO81_014840</name>
</gene>
<dbReference type="SMART" id="SM00409">
    <property type="entry name" value="IG"/>
    <property type="match status" value="4"/>
</dbReference>
<reference evidence="5" key="1">
    <citation type="thesis" date="2020" institute="ProQuest LLC" country="789 East Eisenhower Parkway, Ann Arbor, MI, USA">
        <title>Comparative Genomics and Chromosome Evolution.</title>
        <authorList>
            <person name="Mudd A.B."/>
        </authorList>
    </citation>
    <scope>NUCLEOTIDE SEQUENCE</scope>
    <source>
        <strain evidence="5">237g6f4</strain>
        <tissue evidence="5">Blood</tissue>
    </source>
</reference>
<evidence type="ECO:0000313" key="5">
    <source>
        <dbReference type="EMBL" id="KAG8560201.1"/>
    </source>
</evidence>
<organism evidence="5 6">
    <name type="scientific">Engystomops pustulosus</name>
    <name type="common">Tungara frog</name>
    <name type="synonym">Physalaemus pustulosus</name>
    <dbReference type="NCBI Taxonomy" id="76066"/>
    <lineage>
        <taxon>Eukaryota</taxon>
        <taxon>Metazoa</taxon>
        <taxon>Chordata</taxon>
        <taxon>Craniata</taxon>
        <taxon>Vertebrata</taxon>
        <taxon>Euteleostomi</taxon>
        <taxon>Amphibia</taxon>
        <taxon>Batrachia</taxon>
        <taxon>Anura</taxon>
        <taxon>Neobatrachia</taxon>
        <taxon>Hyloidea</taxon>
        <taxon>Leptodactylidae</taxon>
        <taxon>Leiuperinae</taxon>
        <taxon>Engystomops</taxon>
    </lineage>
</organism>
<dbReference type="Gene3D" id="2.60.40.10">
    <property type="entry name" value="Immunoglobulins"/>
    <property type="match status" value="4"/>
</dbReference>
<comment type="caution">
    <text evidence="5">The sequence shown here is derived from an EMBL/GenBank/DDBJ whole genome shotgun (WGS) entry which is preliminary data.</text>
</comment>
<dbReference type="Pfam" id="PF13927">
    <property type="entry name" value="Ig_3"/>
    <property type="match status" value="2"/>
</dbReference>
<dbReference type="PANTHER" id="PTHR11481">
    <property type="entry name" value="IMMUNOGLOBULIN FC RECEPTOR"/>
    <property type="match status" value="1"/>
</dbReference>
<dbReference type="EMBL" id="WNYA01000007">
    <property type="protein sequence ID" value="KAG8560201.1"/>
    <property type="molecule type" value="Genomic_DNA"/>
</dbReference>
<dbReference type="InterPro" id="IPR036179">
    <property type="entry name" value="Ig-like_dom_sf"/>
</dbReference>
<dbReference type="InterPro" id="IPR050488">
    <property type="entry name" value="Ig_Fc_receptor"/>
</dbReference>
<dbReference type="Proteomes" id="UP000824782">
    <property type="component" value="Unassembled WGS sequence"/>
</dbReference>